<accession>W1WEY9</accession>
<comment type="caution">
    <text evidence="1">The sequence shown here is derived from an EMBL/GenBank/DDBJ whole genome shotgun (WGS) entry which is preliminary data.</text>
</comment>
<gene>
    <name evidence="1" type="ORF">Q609_ECAC02419G0001</name>
</gene>
<dbReference type="Proteomes" id="UP000018853">
    <property type="component" value="Unassembled WGS sequence"/>
</dbReference>
<sequence>MFKEIFTRFIRHLPSRLVHRDPLP</sequence>
<evidence type="ECO:0000313" key="1">
    <source>
        <dbReference type="EMBL" id="ETJ15700.1"/>
    </source>
</evidence>
<dbReference type="AlphaFoldDB" id="W1WEY9"/>
<protein>
    <submittedName>
        <fullName evidence="1">Uncharacterized protein</fullName>
    </submittedName>
</protein>
<evidence type="ECO:0000313" key="2">
    <source>
        <dbReference type="Proteomes" id="UP000018853"/>
    </source>
</evidence>
<name>W1WEY9_ECOLX</name>
<proteinExistence type="predicted"/>
<organism evidence="1 2">
    <name type="scientific">Escherichia coli DORA_A_5_14_21</name>
    <dbReference type="NCBI Taxonomy" id="1403943"/>
    <lineage>
        <taxon>Bacteria</taxon>
        <taxon>Pseudomonadati</taxon>
        <taxon>Pseudomonadota</taxon>
        <taxon>Gammaproteobacteria</taxon>
        <taxon>Enterobacterales</taxon>
        <taxon>Enterobacteriaceae</taxon>
        <taxon>Escherichia</taxon>
    </lineage>
</organism>
<dbReference type="EMBL" id="AZLZ01002419">
    <property type="protein sequence ID" value="ETJ15700.1"/>
    <property type="molecule type" value="Genomic_DNA"/>
</dbReference>
<feature type="non-terminal residue" evidence="1">
    <location>
        <position position="24"/>
    </location>
</feature>
<reference evidence="1 2" key="1">
    <citation type="submission" date="2013-12" db="EMBL/GenBank/DDBJ databases">
        <title>A Varibaculum cambriense genome reconstructed from a premature infant gut community with otherwise low bacterial novelty that shifts toward anaerobic metabolism during the third week of life.</title>
        <authorList>
            <person name="Brown C.T."/>
            <person name="Sharon I."/>
            <person name="Thomas B.C."/>
            <person name="Castelle C.J."/>
            <person name="Morowitz M.J."/>
            <person name="Banfield J.F."/>
        </authorList>
    </citation>
    <scope>NUCLEOTIDE SEQUENCE [LARGE SCALE GENOMIC DNA]</scope>
    <source>
        <strain evidence="2">DORA_A_5_14_21</strain>
    </source>
</reference>